<dbReference type="Proteomes" id="UP000217103">
    <property type="component" value="Unassembled WGS sequence"/>
</dbReference>
<evidence type="ECO:0000313" key="3">
    <source>
        <dbReference type="Proteomes" id="UP000217103"/>
    </source>
</evidence>
<feature type="chain" id="PRO_5011444640" description="Peptidase inhibitor family I36" evidence="1">
    <location>
        <begin position="29"/>
        <end position="150"/>
    </location>
</feature>
<name>A0A1H1FSB7_9ACTN</name>
<dbReference type="EMBL" id="FNKK01000002">
    <property type="protein sequence ID" value="SDR03892.1"/>
    <property type="molecule type" value="Genomic_DNA"/>
</dbReference>
<dbReference type="AlphaFoldDB" id="A0A1H1FSB7"/>
<organism evidence="2 3">
    <name type="scientific">Thermostaphylospora chromogena</name>
    <dbReference type="NCBI Taxonomy" id="35622"/>
    <lineage>
        <taxon>Bacteria</taxon>
        <taxon>Bacillati</taxon>
        <taxon>Actinomycetota</taxon>
        <taxon>Actinomycetes</taxon>
        <taxon>Streptosporangiales</taxon>
        <taxon>Thermomonosporaceae</taxon>
        <taxon>Thermostaphylospora</taxon>
    </lineage>
</organism>
<reference evidence="2 3" key="1">
    <citation type="submission" date="2016-10" db="EMBL/GenBank/DDBJ databases">
        <authorList>
            <person name="de Groot N.N."/>
        </authorList>
    </citation>
    <scope>NUCLEOTIDE SEQUENCE [LARGE SCALE GENOMIC DNA]</scope>
    <source>
        <strain evidence="2 3">DSM 43794</strain>
    </source>
</reference>
<keyword evidence="1" id="KW-0732">Signal</keyword>
<evidence type="ECO:0000256" key="1">
    <source>
        <dbReference type="SAM" id="SignalP"/>
    </source>
</evidence>
<keyword evidence="3" id="KW-1185">Reference proteome</keyword>
<evidence type="ECO:0008006" key="4">
    <source>
        <dbReference type="Google" id="ProtNLM"/>
    </source>
</evidence>
<gene>
    <name evidence="2" type="ORF">SAMN04489764_3154</name>
</gene>
<proteinExistence type="predicted"/>
<accession>A0A1H1FSB7</accession>
<protein>
    <recommendedName>
        <fullName evidence="4">Peptidase inhibitor family I36</fullName>
    </recommendedName>
</protein>
<feature type="signal peptide" evidence="1">
    <location>
        <begin position="1"/>
        <end position="28"/>
    </location>
</feature>
<sequence>MSVVKRMLPAALLAAGSMLFATAPAAQAETSSVSAQAAACSAAGYPASCYGKLSATKHRLYVYWGTSYVGFGELTRNGNSYHLMVCQIGVPDVLRLGMQVSMKGSSTARYDALGGNCAHTDIGISGPANWRGVVTHKSKGTTYTAYYLAP</sequence>
<evidence type="ECO:0000313" key="2">
    <source>
        <dbReference type="EMBL" id="SDR03892.1"/>
    </source>
</evidence>